<accession>A0A1I7ESL5</accession>
<protein>
    <submittedName>
        <fullName evidence="1">Uncharacterized protein</fullName>
    </submittedName>
</protein>
<evidence type="ECO:0000313" key="1">
    <source>
        <dbReference type="EMBL" id="SFU26914.1"/>
    </source>
</evidence>
<dbReference type="Proteomes" id="UP000242496">
    <property type="component" value="Unassembled WGS sequence"/>
</dbReference>
<organism evidence="1 2">
    <name type="scientific">Xenorhabdus koppenhoeferi</name>
    <dbReference type="NCBI Taxonomy" id="351659"/>
    <lineage>
        <taxon>Bacteria</taxon>
        <taxon>Pseudomonadati</taxon>
        <taxon>Pseudomonadota</taxon>
        <taxon>Gammaproteobacteria</taxon>
        <taxon>Enterobacterales</taxon>
        <taxon>Morganellaceae</taxon>
        <taxon>Xenorhabdus</taxon>
    </lineage>
</organism>
<gene>
    <name evidence="1" type="ORF">SAMN05421784_10147</name>
</gene>
<sequence length="38" mass="4649">MQNNIDKEIALVQSDFKKFIQRHNPELAIFWDWKKTDT</sequence>
<evidence type="ECO:0000313" key="2">
    <source>
        <dbReference type="Proteomes" id="UP000242496"/>
    </source>
</evidence>
<proteinExistence type="predicted"/>
<keyword evidence="2" id="KW-1185">Reference proteome</keyword>
<dbReference type="AlphaFoldDB" id="A0A1I7ESL5"/>
<dbReference type="EMBL" id="FPBJ01000001">
    <property type="protein sequence ID" value="SFU26914.1"/>
    <property type="molecule type" value="Genomic_DNA"/>
</dbReference>
<reference evidence="2" key="1">
    <citation type="submission" date="2016-10" db="EMBL/GenBank/DDBJ databases">
        <authorList>
            <person name="Varghese N."/>
            <person name="Submissions S."/>
        </authorList>
    </citation>
    <scope>NUCLEOTIDE SEQUENCE [LARGE SCALE GENOMIC DNA]</scope>
    <source>
        <strain evidence="2">DSM 18168</strain>
    </source>
</reference>
<name>A0A1I7ESL5_9GAMM</name>